<proteinExistence type="predicted"/>
<evidence type="ECO:0000313" key="2">
    <source>
        <dbReference type="Proteomes" id="UP000298412"/>
    </source>
</evidence>
<comment type="caution">
    <text evidence="1">The sequence shown here is derived from an EMBL/GenBank/DDBJ whole genome shotgun (WGS) entry which is preliminary data.</text>
</comment>
<protein>
    <submittedName>
        <fullName evidence="1">Uncharacterized protein</fullName>
    </submittedName>
</protein>
<gene>
    <name evidence="1" type="ORF">E3O19_04340</name>
</gene>
<dbReference type="Proteomes" id="UP000298412">
    <property type="component" value="Unassembled WGS sequence"/>
</dbReference>
<accession>A0A4R8WYI5</accession>
<name>A0A4R8WYI5_9MICO</name>
<evidence type="ECO:0000313" key="1">
    <source>
        <dbReference type="EMBL" id="TFC18603.1"/>
    </source>
</evidence>
<sequence>MSAVTDAPLEADDTDNEFEHLLDDAIGTTSGRTSKFDIGDVTKAAKMIDESHVVERVVAWRQKDRAGKHPGGRPPIVDDRVILVVLLLLAREHAPLFAREMGNVLHQRLTTEARTFLGLPDTL</sequence>
<organism evidence="1 2">
    <name type="scientific">Cryobacterium algoritolerans</name>
    <dbReference type="NCBI Taxonomy" id="1259184"/>
    <lineage>
        <taxon>Bacteria</taxon>
        <taxon>Bacillati</taxon>
        <taxon>Actinomycetota</taxon>
        <taxon>Actinomycetes</taxon>
        <taxon>Micrococcales</taxon>
        <taxon>Microbacteriaceae</taxon>
        <taxon>Cryobacterium</taxon>
    </lineage>
</organism>
<feature type="non-terminal residue" evidence="1">
    <location>
        <position position="123"/>
    </location>
</feature>
<keyword evidence="2" id="KW-1185">Reference proteome</keyword>
<dbReference type="RefSeq" id="WP_198413848.1">
    <property type="nucleotide sequence ID" value="NZ_SOFP01000020.1"/>
</dbReference>
<dbReference type="AlphaFoldDB" id="A0A4R8WYI5"/>
<dbReference type="EMBL" id="SOFP01000020">
    <property type="protein sequence ID" value="TFC18603.1"/>
    <property type="molecule type" value="Genomic_DNA"/>
</dbReference>
<reference evidence="1 2" key="1">
    <citation type="submission" date="2019-03" db="EMBL/GenBank/DDBJ databases">
        <title>Genomics of glacier-inhabiting Cryobacterium strains.</title>
        <authorList>
            <person name="Liu Q."/>
            <person name="Xin Y.-H."/>
        </authorList>
    </citation>
    <scope>NUCLEOTIDE SEQUENCE [LARGE SCALE GENOMIC DNA]</scope>
    <source>
        <strain evidence="1 2">MDT1-3</strain>
    </source>
</reference>